<proteinExistence type="predicted"/>
<organism evidence="1 2">
    <name type="scientific">Rotaria sordida</name>
    <dbReference type="NCBI Taxonomy" id="392033"/>
    <lineage>
        <taxon>Eukaryota</taxon>
        <taxon>Metazoa</taxon>
        <taxon>Spiralia</taxon>
        <taxon>Gnathifera</taxon>
        <taxon>Rotifera</taxon>
        <taxon>Eurotatoria</taxon>
        <taxon>Bdelloidea</taxon>
        <taxon>Philodinida</taxon>
        <taxon>Philodinidae</taxon>
        <taxon>Rotaria</taxon>
    </lineage>
</organism>
<reference evidence="1" key="1">
    <citation type="submission" date="2021-02" db="EMBL/GenBank/DDBJ databases">
        <authorList>
            <person name="Nowell W R."/>
        </authorList>
    </citation>
    <scope>NUCLEOTIDE SEQUENCE</scope>
</reference>
<evidence type="ECO:0000313" key="2">
    <source>
        <dbReference type="Proteomes" id="UP000663836"/>
    </source>
</evidence>
<protein>
    <submittedName>
        <fullName evidence="1">Uncharacterized protein</fullName>
    </submittedName>
</protein>
<evidence type="ECO:0000313" key="1">
    <source>
        <dbReference type="EMBL" id="CAF4358111.1"/>
    </source>
</evidence>
<comment type="caution">
    <text evidence="1">The sequence shown here is derived from an EMBL/GenBank/DDBJ whole genome shotgun (WGS) entry which is preliminary data.</text>
</comment>
<dbReference type="AlphaFoldDB" id="A0A820LJ62"/>
<gene>
    <name evidence="1" type="ORF">JBS370_LOCUS42151</name>
</gene>
<name>A0A820LJ62_9BILA</name>
<accession>A0A820LJ62</accession>
<dbReference type="EMBL" id="CAJOBD010053178">
    <property type="protein sequence ID" value="CAF4358111.1"/>
    <property type="molecule type" value="Genomic_DNA"/>
</dbReference>
<dbReference type="Proteomes" id="UP000663836">
    <property type="component" value="Unassembled WGS sequence"/>
</dbReference>
<feature type="non-terminal residue" evidence="1">
    <location>
        <position position="123"/>
    </location>
</feature>
<feature type="non-terminal residue" evidence="1">
    <location>
        <position position="1"/>
    </location>
</feature>
<sequence>ISPELHPDDINQLMQKLNLLEIQWTDAERVIRTLIDNLTKKRSEYHDFEHKCKRLIEWFEHFLNTEINHRIDGLTLEASLDILKTEIRNLINDKRRYVNDLIIAARVLQTHITDQLQLQTLKQ</sequence>